<feature type="transmembrane region" description="Helical" evidence="3">
    <location>
        <begin position="27"/>
        <end position="50"/>
    </location>
</feature>
<dbReference type="Proteomes" id="UP000053260">
    <property type="component" value="Unassembled WGS sequence"/>
</dbReference>
<protein>
    <recommendedName>
        <fullName evidence="6">Purine permease</fullName>
    </recommendedName>
</protein>
<dbReference type="PANTHER" id="PTHR42810">
    <property type="entry name" value="PURINE PERMEASE C1399.01C-RELATED"/>
    <property type="match status" value="1"/>
</dbReference>
<evidence type="ECO:0000313" key="5">
    <source>
        <dbReference type="Proteomes" id="UP000053260"/>
    </source>
</evidence>
<evidence type="ECO:0000256" key="3">
    <source>
        <dbReference type="SAM" id="Phobius"/>
    </source>
</evidence>
<gene>
    <name evidence="4" type="ORF">AQJ91_39670</name>
</gene>
<comment type="similarity">
    <text evidence="1">Belongs to the nucleobase:cation symporter-2 (NCS2) (TC 2.A.40) family.</text>
</comment>
<dbReference type="STRING" id="909626.AQJ91_39670"/>
<accession>A0A101US06</accession>
<keyword evidence="3" id="KW-0812">Transmembrane</keyword>
<evidence type="ECO:0008006" key="6">
    <source>
        <dbReference type="Google" id="ProtNLM"/>
    </source>
</evidence>
<proteinExistence type="inferred from homology"/>
<keyword evidence="5" id="KW-1185">Reference proteome</keyword>
<dbReference type="GO" id="GO:0042907">
    <property type="term" value="F:xanthine transmembrane transporter activity"/>
    <property type="evidence" value="ECO:0007669"/>
    <property type="project" value="TreeGrafter"/>
</dbReference>
<dbReference type="GO" id="GO:0005886">
    <property type="term" value="C:plasma membrane"/>
    <property type="evidence" value="ECO:0007669"/>
    <property type="project" value="TreeGrafter"/>
</dbReference>
<keyword evidence="3" id="KW-1133">Transmembrane helix</keyword>
<organism evidence="4 5">
    <name type="scientific">Streptomyces dysideae</name>
    <dbReference type="NCBI Taxonomy" id="909626"/>
    <lineage>
        <taxon>Bacteria</taxon>
        <taxon>Bacillati</taxon>
        <taxon>Actinomycetota</taxon>
        <taxon>Actinomycetes</taxon>
        <taxon>Kitasatosporales</taxon>
        <taxon>Streptomycetaceae</taxon>
        <taxon>Streptomyces</taxon>
    </lineage>
</organism>
<keyword evidence="2" id="KW-0813">Transport</keyword>
<evidence type="ECO:0000256" key="1">
    <source>
        <dbReference type="ARBA" id="ARBA00008821"/>
    </source>
</evidence>
<keyword evidence="3" id="KW-0472">Membrane</keyword>
<evidence type="ECO:0000256" key="2">
    <source>
        <dbReference type="ARBA" id="ARBA00022448"/>
    </source>
</evidence>
<name>A0A101US06_9ACTN</name>
<sequence>MWSCSARSRASGIQTLARAGLDQDNNVLVVAVSLAVGIIPITAPEFYHAFPETAKIVLDSGVSTGCVAAVLLNLVFNHLGRNPDADDVTAPMEPVTTS</sequence>
<feature type="transmembrane region" description="Helical" evidence="3">
    <location>
        <begin position="56"/>
        <end position="76"/>
    </location>
</feature>
<dbReference type="EMBL" id="LMXB01000107">
    <property type="protein sequence ID" value="KUO15747.1"/>
    <property type="molecule type" value="Genomic_DNA"/>
</dbReference>
<dbReference type="PANTHER" id="PTHR42810:SF4">
    <property type="entry name" value="URIC ACID TRANSPORTER UACT"/>
    <property type="match status" value="1"/>
</dbReference>
<evidence type="ECO:0000313" key="4">
    <source>
        <dbReference type="EMBL" id="KUO15747.1"/>
    </source>
</evidence>
<reference evidence="4 5" key="1">
    <citation type="submission" date="2015-10" db="EMBL/GenBank/DDBJ databases">
        <title>Draft genome sequence of Streptomyces sp. RV15, isolated from a marine sponge.</title>
        <authorList>
            <person name="Ruckert C."/>
            <person name="Abdelmohsen U.R."/>
            <person name="Winkler A."/>
            <person name="Hentschel U."/>
            <person name="Kalinowski J."/>
            <person name="Kampfer P."/>
            <person name="Glaeser S."/>
        </authorList>
    </citation>
    <scope>NUCLEOTIDE SEQUENCE [LARGE SCALE GENOMIC DNA]</scope>
    <source>
        <strain evidence="4 5">RV15</strain>
    </source>
</reference>
<dbReference type="AlphaFoldDB" id="A0A101US06"/>
<comment type="caution">
    <text evidence="4">The sequence shown here is derived from an EMBL/GenBank/DDBJ whole genome shotgun (WGS) entry which is preliminary data.</text>
</comment>